<sequence>VTALQAVRLNGLEISAITCNAMLSACRGGKQWTKALDQLRMRLSVEDLPAPDVISYSAAAAACGSSGRWDQATALLFAMTQQAVLPNVITFSTVVTACGKGLQWQVALEILWYAWRYAKGAEDQPNVVTVSAAVSACEKCLQWQASVALLGEARLRAVEPNLVTRNAALSACSAAARWAMSLDLLFAAAKQREGQ</sequence>
<keyword evidence="4" id="KW-1185">Reference proteome</keyword>
<proteinExistence type="predicted"/>
<evidence type="ECO:0000256" key="2">
    <source>
        <dbReference type="PROSITE-ProRule" id="PRU00708"/>
    </source>
</evidence>
<dbReference type="Pfam" id="PF13812">
    <property type="entry name" value="PPR_3"/>
    <property type="match status" value="1"/>
</dbReference>
<feature type="non-terminal residue" evidence="3">
    <location>
        <position position="195"/>
    </location>
</feature>
<evidence type="ECO:0000256" key="1">
    <source>
        <dbReference type="ARBA" id="ARBA00022737"/>
    </source>
</evidence>
<feature type="non-terminal residue" evidence="3">
    <location>
        <position position="1"/>
    </location>
</feature>
<keyword evidence="1" id="KW-0677">Repeat</keyword>
<dbReference type="Proteomes" id="UP000654075">
    <property type="component" value="Unassembled WGS sequence"/>
</dbReference>
<organism evidence="3 4">
    <name type="scientific">Polarella glacialis</name>
    <name type="common">Dinoflagellate</name>
    <dbReference type="NCBI Taxonomy" id="89957"/>
    <lineage>
        <taxon>Eukaryota</taxon>
        <taxon>Sar</taxon>
        <taxon>Alveolata</taxon>
        <taxon>Dinophyceae</taxon>
        <taxon>Suessiales</taxon>
        <taxon>Suessiaceae</taxon>
        <taxon>Polarella</taxon>
    </lineage>
</organism>
<dbReference type="EMBL" id="CAJNNV010006086">
    <property type="protein sequence ID" value="CAE8593059.1"/>
    <property type="molecule type" value="Genomic_DNA"/>
</dbReference>
<dbReference type="InterPro" id="IPR002885">
    <property type="entry name" value="PPR_rpt"/>
</dbReference>
<evidence type="ECO:0008006" key="5">
    <source>
        <dbReference type="Google" id="ProtNLM"/>
    </source>
</evidence>
<comment type="caution">
    <text evidence="3">The sequence shown here is derived from an EMBL/GenBank/DDBJ whole genome shotgun (WGS) entry which is preliminary data.</text>
</comment>
<protein>
    <recommendedName>
        <fullName evidence="5">Pentatricopeptide repeat-containing protein, chloroplastic</fullName>
    </recommendedName>
</protein>
<dbReference type="InterPro" id="IPR011990">
    <property type="entry name" value="TPR-like_helical_dom_sf"/>
</dbReference>
<dbReference type="PANTHER" id="PTHR47447">
    <property type="entry name" value="OS03G0856100 PROTEIN"/>
    <property type="match status" value="1"/>
</dbReference>
<dbReference type="PROSITE" id="PS51375">
    <property type="entry name" value="PPR"/>
    <property type="match status" value="1"/>
</dbReference>
<feature type="repeat" description="PPR" evidence="2">
    <location>
        <begin position="52"/>
        <end position="86"/>
    </location>
</feature>
<accession>A0A813E605</accession>
<reference evidence="3" key="1">
    <citation type="submission" date="2021-02" db="EMBL/GenBank/DDBJ databases">
        <authorList>
            <person name="Dougan E. K."/>
            <person name="Rhodes N."/>
            <person name="Thang M."/>
            <person name="Chan C."/>
        </authorList>
    </citation>
    <scope>NUCLEOTIDE SEQUENCE</scope>
</reference>
<evidence type="ECO:0000313" key="4">
    <source>
        <dbReference type="Proteomes" id="UP000654075"/>
    </source>
</evidence>
<name>A0A813E605_POLGL</name>
<gene>
    <name evidence="3" type="ORF">PGLA1383_LOCUS11672</name>
</gene>
<dbReference type="AlphaFoldDB" id="A0A813E605"/>
<dbReference type="Gene3D" id="1.25.40.10">
    <property type="entry name" value="Tetratricopeptide repeat domain"/>
    <property type="match status" value="2"/>
</dbReference>
<dbReference type="PANTHER" id="PTHR47447:SF17">
    <property type="entry name" value="OS12G0638900 PROTEIN"/>
    <property type="match status" value="1"/>
</dbReference>
<evidence type="ECO:0000313" key="3">
    <source>
        <dbReference type="EMBL" id="CAE8593059.1"/>
    </source>
</evidence>